<comment type="caution">
    <text evidence="1">The sequence shown here is derived from an EMBL/GenBank/DDBJ whole genome shotgun (WGS) entry which is preliminary data.</text>
</comment>
<gene>
    <name evidence="1" type="ORF">EYC80_006324</name>
</gene>
<proteinExistence type="predicted"/>
<name>A0A5N6KIF0_MONLA</name>
<protein>
    <submittedName>
        <fullName evidence="1">Uncharacterized protein</fullName>
    </submittedName>
</protein>
<dbReference type="EMBL" id="VIGI01000003">
    <property type="protein sequence ID" value="KAB8303019.1"/>
    <property type="molecule type" value="Genomic_DNA"/>
</dbReference>
<keyword evidence="2" id="KW-1185">Reference proteome</keyword>
<dbReference type="Proteomes" id="UP000326757">
    <property type="component" value="Unassembled WGS sequence"/>
</dbReference>
<evidence type="ECO:0000313" key="2">
    <source>
        <dbReference type="Proteomes" id="UP000326757"/>
    </source>
</evidence>
<sequence length="103" mass="10899">MRLRFIYEMISYHSDSTSMEKQSIQMIPYQVQDFYHKLIVCVIYSLTAKLGCGTPTHDGVANNRVFDVGLLDVGLVVGGGLAGDLAGGGGVGVGVGDLKGYVG</sequence>
<reference evidence="1 2" key="1">
    <citation type="submission" date="2019-06" db="EMBL/GenBank/DDBJ databases">
        <title>Genome Sequence of the Brown Rot Fungal Pathogen Monilinia laxa.</title>
        <authorList>
            <person name="De Miccolis Angelini R.M."/>
            <person name="Landi L."/>
            <person name="Abate D."/>
            <person name="Pollastro S."/>
            <person name="Romanazzi G."/>
            <person name="Faretra F."/>
        </authorList>
    </citation>
    <scope>NUCLEOTIDE SEQUENCE [LARGE SCALE GENOMIC DNA]</scope>
    <source>
        <strain evidence="1 2">Mlax316</strain>
    </source>
</reference>
<accession>A0A5N6KIF0</accession>
<dbReference type="AlphaFoldDB" id="A0A5N6KIF0"/>
<evidence type="ECO:0000313" key="1">
    <source>
        <dbReference type="EMBL" id="KAB8303019.1"/>
    </source>
</evidence>
<organism evidence="1 2">
    <name type="scientific">Monilinia laxa</name>
    <name type="common">Brown rot fungus</name>
    <name type="synonym">Sclerotinia laxa</name>
    <dbReference type="NCBI Taxonomy" id="61186"/>
    <lineage>
        <taxon>Eukaryota</taxon>
        <taxon>Fungi</taxon>
        <taxon>Dikarya</taxon>
        <taxon>Ascomycota</taxon>
        <taxon>Pezizomycotina</taxon>
        <taxon>Leotiomycetes</taxon>
        <taxon>Helotiales</taxon>
        <taxon>Sclerotiniaceae</taxon>
        <taxon>Monilinia</taxon>
    </lineage>
</organism>